<gene>
    <name evidence="3" type="ORF">EMPS_04830</name>
</gene>
<dbReference type="SUPFAM" id="SSF117281">
    <property type="entry name" value="Kelch motif"/>
    <property type="match status" value="1"/>
</dbReference>
<keyword evidence="4" id="KW-1185">Reference proteome</keyword>
<evidence type="ECO:0000313" key="4">
    <source>
        <dbReference type="Proteomes" id="UP000827284"/>
    </source>
</evidence>
<dbReference type="Gene3D" id="2.120.10.80">
    <property type="entry name" value="Kelch-type beta propeller"/>
    <property type="match status" value="1"/>
</dbReference>
<sequence>MERLLHRALVSALSIAPLILFVLSVQNIPLLSSAAPQTVNGARYATANNTLFVQGGYYVIPTMPATPFSALDLSIPWNVTSPPWRTIELGDSVQLTNIHQGMATTPDQTRLVFWGSFTGPLNNSVVIYNIPNNTWSTLTFTAAYVNSVVSPIPIPLLGTGISAVIDPASAGKGLGDLYAPDGCSEEALSLMCRATLGTKTYGIAPMPGGLVPSGIQYFSFAYCTIRKSMLLYGGMSPMNVSNPNLYEFIPSTSAWSLLQPQGTSPGDVSGHCMVETTDRSKMLVFGGMNTAMQTSSRLFILNLDTMIWTEGADVGAASARAYHVCGTNGDSLVVWGGAIVINNQQVVVNNIPLVYNIPNNTWVQTFVVSNAPPPTTSASTSVSAGPTSTPSGNIAQPFPEKKSSDVGAVAGGTVGCIAAIAAIGFFFYKWHKRTGKSGDRPSQTKRSGKDSSSRFGMKGGFIGRTSNRDDDDEDDTDPYSDYPEPRAIQLQNTSGQHTSDPYLSSSPHFSKQSQSSSVAMSPPLLQLLPSRPETQTRNTLLSYGSNPADPRLSTMDHSGVSSRNIDSLRFSGINSSLPAAFPFLPLQSTSPFPLNGSPQGQQGSLSFIPVDSHGHSIYYDANRNAFSAGSQQGSFPTASLSQPNCYDGRNSNLSGSVNSPDSHLTCTPYSNSPQYSLIGSDRPGIHGDYRSPQQPGPGVETSPAAWMAAMNTRNSVGNPHSMINQGSYHSGKIGGHGSYYPPPPGQQSEPDLTEKKRKLIKAQHELDVEKMRLEQESQQQLIGWQLFER</sequence>
<dbReference type="PANTHER" id="PTHR46461">
    <property type="entry name" value="KELCH DOMAIN-CONTAINING PROTEIN 3"/>
    <property type="match status" value="1"/>
</dbReference>
<dbReference type="EMBL" id="BQFW01000007">
    <property type="protein sequence ID" value="GJJ72472.1"/>
    <property type="molecule type" value="Genomic_DNA"/>
</dbReference>
<dbReference type="GO" id="GO:0005737">
    <property type="term" value="C:cytoplasm"/>
    <property type="evidence" value="ECO:0007669"/>
    <property type="project" value="TreeGrafter"/>
</dbReference>
<organism evidence="3 4">
    <name type="scientific">Entomortierella parvispora</name>
    <dbReference type="NCBI Taxonomy" id="205924"/>
    <lineage>
        <taxon>Eukaryota</taxon>
        <taxon>Fungi</taxon>
        <taxon>Fungi incertae sedis</taxon>
        <taxon>Mucoromycota</taxon>
        <taxon>Mortierellomycotina</taxon>
        <taxon>Mortierellomycetes</taxon>
        <taxon>Mortierellales</taxon>
        <taxon>Mortierellaceae</taxon>
        <taxon>Entomortierella</taxon>
    </lineage>
</organism>
<name>A0A9P3LVW4_9FUNG</name>
<dbReference type="InterPro" id="IPR052637">
    <property type="entry name" value="KLHDC3-like"/>
</dbReference>
<feature type="region of interest" description="Disordered" evidence="1">
    <location>
        <begin position="723"/>
        <end position="755"/>
    </location>
</feature>
<keyword evidence="2" id="KW-0812">Transmembrane</keyword>
<proteinExistence type="predicted"/>
<dbReference type="PANTHER" id="PTHR46461:SF2">
    <property type="entry name" value="ATTRACTIN"/>
    <property type="match status" value="1"/>
</dbReference>
<dbReference type="GO" id="GO:0003682">
    <property type="term" value="F:chromatin binding"/>
    <property type="evidence" value="ECO:0007669"/>
    <property type="project" value="InterPro"/>
</dbReference>
<feature type="compositionally biased region" description="Low complexity" evidence="1">
    <location>
        <begin position="376"/>
        <end position="391"/>
    </location>
</feature>
<feature type="compositionally biased region" description="Polar residues" evidence="1">
    <location>
        <begin position="489"/>
        <end position="503"/>
    </location>
</feature>
<accession>A0A9P3LVW4</accession>
<dbReference type="AlphaFoldDB" id="A0A9P3LVW4"/>
<comment type="caution">
    <text evidence="3">The sequence shown here is derived from an EMBL/GenBank/DDBJ whole genome shotgun (WGS) entry which is preliminary data.</text>
</comment>
<feature type="region of interest" description="Disordered" evidence="1">
    <location>
        <begin position="434"/>
        <end position="520"/>
    </location>
</feature>
<dbReference type="InterPro" id="IPR015915">
    <property type="entry name" value="Kelch-typ_b-propeller"/>
</dbReference>
<dbReference type="Pfam" id="PF24681">
    <property type="entry name" value="Kelch_KLHDC2_KLHL20_DRC7"/>
    <property type="match status" value="1"/>
</dbReference>
<reference evidence="3" key="1">
    <citation type="submission" date="2021-11" db="EMBL/GenBank/DDBJ databases">
        <authorList>
            <person name="Herlambang A."/>
            <person name="Guo Y."/>
            <person name="Takashima Y."/>
            <person name="Nishizawa T."/>
        </authorList>
    </citation>
    <scope>NUCLEOTIDE SEQUENCE</scope>
    <source>
        <strain evidence="3">E1425</strain>
    </source>
</reference>
<dbReference type="Proteomes" id="UP000827284">
    <property type="component" value="Unassembled WGS sequence"/>
</dbReference>
<protein>
    <submittedName>
        <fullName evidence="3">Uncharacterized protein</fullName>
    </submittedName>
</protein>
<feature type="compositionally biased region" description="Low complexity" evidence="1">
    <location>
        <begin position="504"/>
        <end position="520"/>
    </location>
</feature>
<keyword evidence="2" id="KW-1133">Transmembrane helix</keyword>
<evidence type="ECO:0000256" key="2">
    <source>
        <dbReference type="SAM" id="Phobius"/>
    </source>
</evidence>
<reference evidence="3" key="2">
    <citation type="journal article" date="2022" name="Microbiol. Resour. Announc.">
        <title>Whole-Genome Sequence of Entomortierella parvispora E1425, a Mucoromycotan Fungus Associated with Burkholderiaceae-Related Endosymbiotic Bacteria.</title>
        <authorList>
            <person name="Herlambang A."/>
            <person name="Guo Y."/>
            <person name="Takashima Y."/>
            <person name="Narisawa K."/>
            <person name="Ohta H."/>
            <person name="Nishizawa T."/>
        </authorList>
    </citation>
    <scope>NUCLEOTIDE SEQUENCE</scope>
    <source>
        <strain evidence="3">E1425</strain>
    </source>
</reference>
<keyword evidence="2" id="KW-0472">Membrane</keyword>
<evidence type="ECO:0000256" key="1">
    <source>
        <dbReference type="SAM" id="MobiDB-lite"/>
    </source>
</evidence>
<feature type="transmembrane region" description="Helical" evidence="2">
    <location>
        <begin position="406"/>
        <end position="428"/>
    </location>
</feature>
<evidence type="ECO:0000313" key="3">
    <source>
        <dbReference type="EMBL" id="GJJ72472.1"/>
    </source>
</evidence>
<feature type="region of interest" description="Disordered" evidence="1">
    <location>
        <begin position="374"/>
        <end position="404"/>
    </location>
</feature>
<feature type="compositionally biased region" description="Acidic residues" evidence="1">
    <location>
        <begin position="469"/>
        <end position="478"/>
    </location>
</feature>
<dbReference type="OrthoDB" id="2430008at2759"/>